<accession>R8ATD2</accession>
<feature type="transmembrane region" description="Helical" evidence="6">
    <location>
        <begin position="58"/>
        <end position="75"/>
    </location>
</feature>
<evidence type="ECO:0000256" key="6">
    <source>
        <dbReference type="SAM" id="Phobius"/>
    </source>
</evidence>
<comment type="cofactor">
    <cofactor evidence="1">
        <name>Mg(2+)</name>
        <dbReference type="ChEBI" id="CHEBI:18420"/>
    </cofactor>
</comment>
<evidence type="ECO:0000313" key="8">
    <source>
        <dbReference type="EMBL" id="EON89604.1"/>
    </source>
</evidence>
<sequence length="504" mass="57124">MHRLARSSCLALLAWAISYIGFGYLSIQLTELAPKSLALLWLPAGIGLLMYCRYGKRALPWIFCASFAVNGYYSLLSTDQQILYLQFNVQDIGSLSEGLTELGNSLVSSILASLIDCFEAWLGFRIWRIPGKIWARWSQPMLLRFTWMCCTVPFISAALQGVVFIAQRRQLTASDSELNWLCYILTQGLNNTLGMFLLVPLLYTLMLQQYRGLQVKWVHYSAWLLLPFPLLLAIYHPIFSVLIFVCSVWLVLQFRYLGATACVFLLGLQGLTLSSHNLLFHALSVDSHRLAYWAILIISIGLPLLMLGQMQEENLANRTLMQWRINHKTQALKHALRRTAKLASEDPLTQLYNRGWAQKHLETLWPQYHATAGKLCLLFIDIDHFKKINDHFGHHSGDQVLATIATLLRKHMPDIAMIARWGGEEFIIALHSYPLQHIEPQAKRLCQQIALHPFAHGEPVTVSIGIVANHTAESLSSALNRADQAMYRAKQQGRNQVVSCPMLA</sequence>
<dbReference type="GO" id="GO:0052621">
    <property type="term" value="F:diguanylate cyclase activity"/>
    <property type="evidence" value="ECO:0007669"/>
    <property type="project" value="UniProtKB-EC"/>
</dbReference>
<keyword evidence="4" id="KW-0547">Nucleotide-binding</keyword>
<evidence type="ECO:0000256" key="4">
    <source>
        <dbReference type="ARBA" id="ARBA00023134"/>
    </source>
</evidence>
<dbReference type="InterPro" id="IPR043128">
    <property type="entry name" value="Rev_trsase/Diguanyl_cyclase"/>
</dbReference>
<protein>
    <recommendedName>
        <fullName evidence="3">diguanylate cyclase</fullName>
        <ecNumber evidence="3">2.7.7.65</ecNumber>
    </recommendedName>
</protein>
<comment type="caution">
    <text evidence="8">The sequence shown here is derived from an EMBL/GenBank/DDBJ whole genome shotgun (WGS) entry which is preliminary data.</text>
</comment>
<dbReference type="FunFam" id="3.30.70.270:FF:000001">
    <property type="entry name" value="Diguanylate cyclase domain protein"/>
    <property type="match status" value="1"/>
</dbReference>
<dbReference type="PANTHER" id="PTHR45138:SF9">
    <property type="entry name" value="DIGUANYLATE CYCLASE DGCM-RELATED"/>
    <property type="match status" value="1"/>
</dbReference>
<dbReference type="InterPro" id="IPR000160">
    <property type="entry name" value="GGDEF_dom"/>
</dbReference>
<keyword evidence="6" id="KW-1133">Transmembrane helix</keyword>
<evidence type="ECO:0000256" key="1">
    <source>
        <dbReference type="ARBA" id="ARBA00001946"/>
    </source>
</evidence>
<dbReference type="PATRIC" id="fig|1315976.3.peg.928"/>
<dbReference type="Proteomes" id="UP000014012">
    <property type="component" value="Unassembled WGS sequence"/>
</dbReference>
<dbReference type="CDD" id="cd01949">
    <property type="entry name" value="GGDEF"/>
    <property type="match status" value="1"/>
</dbReference>
<name>R8ATD2_PLESH</name>
<comment type="pathway">
    <text evidence="2">Purine metabolism; 3',5'-cyclic di-GMP biosynthesis.</text>
</comment>
<dbReference type="HOGENOM" id="CLU_540639_0_0_6"/>
<reference evidence="8 9" key="1">
    <citation type="journal article" date="2013" name="Genome Announc.">
        <title>Genome Sequence of Plesiomonas shigelloides Strain 302-73 (Serotype O1).</title>
        <authorList>
            <person name="Pique N."/>
            <person name="Aquilini E."/>
            <person name="Alioto T."/>
            <person name="Minana-Galbis D."/>
            <person name="Tomas J.M."/>
        </authorList>
    </citation>
    <scope>NUCLEOTIDE SEQUENCE [LARGE SCALE GENOMIC DNA]</scope>
    <source>
        <strain evidence="8 9">302-73</strain>
    </source>
</reference>
<dbReference type="InterPro" id="IPR029787">
    <property type="entry name" value="Nucleotide_cyclase"/>
</dbReference>
<dbReference type="GO" id="GO:0005525">
    <property type="term" value="F:GTP binding"/>
    <property type="evidence" value="ECO:0007669"/>
    <property type="project" value="UniProtKB-KW"/>
</dbReference>
<dbReference type="GO" id="GO:0005886">
    <property type="term" value="C:plasma membrane"/>
    <property type="evidence" value="ECO:0007669"/>
    <property type="project" value="TreeGrafter"/>
</dbReference>
<feature type="transmembrane region" description="Helical" evidence="6">
    <location>
        <begin position="145"/>
        <end position="166"/>
    </location>
</feature>
<dbReference type="EMBL" id="AQQO01000031">
    <property type="protein sequence ID" value="EON89604.1"/>
    <property type="molecule type" value="Genomic_DNA"/>
</dbReference>
<dbReference type="SMART" id="SM00267">
    <property type="entry name" value="GGDEF"/>
    <property type="match status" value="1"/>
</dbReference>
<gene>
    <name evidence="8" type="ORF">PLESHI_04737</name>
</gene>
<dbReference type="PANTHER" id="PTHR45138">
    <property type="entry name" value="REGULATORY COMPONENTS OF SENSORY TRANSDUCTION SYSTEM"/>
    <property type="match status" value="1"/>
</dbReference>
<keyword evidence="4" id="KW-0342">GTP-binding</keyword>
<dbReference type="Pfam" id="PF00990">
    <property type="entry name" value="GGDEF"/>
    <property type="match status" value="1"/>
</dbReference>
<dbReference type="OrthoDB" id="9812260at2"/>
<dbReference type="GO" id="GO:0043709">
    <property type="term" value="P:cell adhesion involved in single-species biofilm formation"/>
    <property type="evidence" value="ECO:0007669"/>
    <property type="project" value="TreeGrafter"/>
</dbReference>
<evidence type="ECO:0000259" key="7">
    <source>
        <dbReference type="PROSITE" id="PS50887"/>
    </source>
</evidence>
<feature type="transmembrane region" description="Helical" evidence="6">
    <location>
        <begin position="290"/>
        <end position="308"/>
    </location>
</feature>
<evidence type="ECO:0000256" key="3">
    <source>
        <dbReference type="ARBA" id="ARBA00012528"/>
    </source>
</evidence>
<dbReference type="STRING" id="703.SAMEA2665130_00435"/>
<dbReference type="GO" id="GO:1902201">
    <property type="term" value="P:negative regulation of bacterial-type flagellum-dependent cell motility"/>
    <property type="evidence" value="ECO:0007669"/>
    <property type="project" value="TreeGrafter"/>
</dbReference>
<evidence type="ECO:0000256" key="5">
    <source>
        <dbReference type="ARBA" id="ARBA00034247"/>
    </source>
</evidence>
<dbReference type="InterPro" id="IPR050469">
    <property type="entry name" value="Diguanylate_Cyclase"/>
</dbReference>
<dbReference type="AlphaFoldDB" id="R8ATD2"/>
<dbReference type="NCBIfam" id="TIGR00254">
    <property type="entry name" value="GGDEF"/>
    <property type="match status" value="1"/>
</dbReference>
<dbReference type="PROSITE" id="PS50887">
    <property type="entry name" value="GGDEF"/>
    <property type="match status" value="1"/>
</dbReference>
<dbReference type="EC" id="2.7.7.65" evidence="3"/>
<evidence type="ECO:0000256" key="2">
    <source>
        <dbReference type="ARBA" id="ARBA00004665"/>
    </source>
</evidence>
<feature type="transmembrane region" description="Helical" evidence="6">
    <location>
        <begin position="33"/>
        <end position="51"/>
    </location>
</feature>
<comment type="catalytic activity">
    <reaction evidence="5">
        <text>2 GTP = 3',3'-c-di-GMP + 2 diphosphate</text>
        <dbReference type="Rhea" id="RHEA:24898"/>
        <dbReference type="ChEBI" id="CHEBI:33019"/>
        <dbReference type="ChEBI" id="CHEBI:37565"/>
        <dbReference type="ChEBI" id="CHEBI:58805"/>
        <dbReference type="EC" id="2.7.7.65"/>
    </reaction>
</comment>
<keyword evidence="9" id="KW-1185">Reference proteome</keyword>
<keyword evidence="6" id="KW-0472">Membrane</keyword>
<feature type="transmembrane region" description="Helical" evidence="6">
    <location>
        <begin position="178"/>
        <end position="203"/>
    </location>
</feature>
<feature type="transmembrane region" description="Helical" evidence="6">
    <location>
        <begin position="256"/>
        <end position="278"/>
    </location>
</feature>
<proteinExistence type="predicted"/>
<dbReference type="SUPFAM" id="SSF55073">
    <property type="entry name" value="Nucleotide cyclase"/>
    <property type="match status" value="1"/>
</dbReference>
<keyword evidence="6" id="KW-0812">Transmembrane</keyword>
<feature type="transmembrane region" description="Helical" evidence="6">
    <location>
        <begin position="224"/>
        <end position="250"/>
    </location>
</feature>
<evidence type="ECO:0000313" key="9">
    <source>
        <dbReference type="Proteomes" id="UP000014012"/>
    </source>
</evidence>
<feature type="domain" description="GGDEF" evidence="7">
    <location>
        <begin position="373"/>
        <end position="502"/>
    </location>
</feature>
<dbReference type="Gene3D" id="3.30.70.270">
    <property type="match status" value="1"/>
</dbReference>
<feature type="transmembrane region" description="Helical" evidence="6">
    <location>
        <begin position="7"/>
        <end position="27"/>
    </location>
</feature>
<organism evidence="8 9">
    <name type="scientific">Plesiomonas shigelloides 302-73</name>
    <dbReference type="NCBI Taxonomy" id="1315976"/>
    <lineage>
        <taxon>Bacteria</taxon>
        <taxon>Pseudomonadati</taxon>
        <taxon>Pseudomonadota</taxon>
        <taxon>Gammaproteobacteria</taxon>
        <taxon>Enterobacterales</taxon>
        <taxon>Enterobacteriaceae</taxon>
        <taxon>Plesiomonas</taxon>
    </lineage>
</organism>